<accession>A0AAF0C9R0</accession>
<name>A0AAF0C9R0_9GAMM</name>
<dbReference type="EMBL" id="CP059733">
    <property type="protein sequence ID" value="WDE06058.1"/>
    <property type="molecule type" value="Genomic_DNA"/>
</dbReference>
<dbReference type="Proteomes" id="UP000032352">
    <property type="component" value="Chromosome"/>
</dbReference>
<dbReference type="GO" id="GO:0016788">
    <property type="term" value="F:hydrolase activity, acting on ester bonds"/>
    <property type="evidence" value="ECO:0007669"/>
    <property type="project" value="InterPro"/>
</dbReference>
<reference evidence="2 3" key="2">
    <citation type="journal article" date="2022" name="Mar. Drugs">
        <title>Bioassay-Guided Fractionation Leads to the Detection of Cholic Acid Generated by the Rare Thalassomonas sp.</title>
        <authorList>
            <person name="Pheiffer F."/>
            <person name="Schneider Y.K."/>
            <person name="Hansen E.H."/>
            <person name="Andersen J.H."/>
            <person name="Isaksson J."/>
            <person name="Busche T."/>
            <person name="R C."/>
            <person name="Kalinowski J."/>
            <person name="Zyl L.V."/>
            <person name="Trindade M."/>
        </authorList>
    </citation>
    <scope>NUCLEOTIDE SEQUENCE [LARGE SCALE GENOMIC DNA]</scope>
    <source>
        <strain evidence="2 3">XOM25</strain>
    </source>
</reference>
<reference evidence="2 3" key="1">
    <citation type="journal article" date="2015" name="Genome Announc.">
        <title>Draft Genome Sequences of Marine Isolates of Thalassomonas viridans and Thalassomonas actiniarum.</title>
        <authorList>
            <person name="Olonade I."/>
            <person name="van Zyl L.J."/>
            <person name="Trindade M."/>
        </authorList>
    </citation>
    <scope>NUCLEOTIDE SEQUENCE [LARGE SCALE GENOMIC DNA]</scope>
    <source>
        <strain evidence="2 3">XOM25</strain>
    </source>
</reference>
<proteinExistence type="predicted"/>
<evidence type="ECO:0000259" key="1">
    <source>
        <dbReference type="Pfam" id="PF08845"/>
    </source>
</evidence>
<protein>
    <submittedName>
        <fullName evidence="2">Type I addiction module toxin, SymE family</fullName>
    </submittedName>
</protein>
<gene>
    <name evidence="2" type="ORF">SG34_003780</name>
</gene>
<dbReference type="GO" id="GO:0005737">
    <property type="term" value="C:cytoplasm"/>
    <property type="evidence" value="ECO:0007669"/>
    <property type="project" value="InterPro"/>
</dbReference>
<evidence type="ECO:0000313" key="3">
    <source>
        <dbReference type="Proteomes" id="UP000032352"/>
    </source>
</evidence>
<dbReference type="AlphaFoldDB" id="A0AAF0C9R0"/>
<organism evidence="2 3">
    <name type="scientific">Thalassomonas viridans</name>
    <dbReference type="NCBI Taxonomy" id="137584"/>
    <lineage>
        <taxon>Bacteria</taxon>
        <taxon>Pseudomonadati</taxon>
        <taxon>Pseudomonadota</taxon>
        <taxon>Gammaproteobacteria</taxon>
        <taxon>Alteromonadales</taxon>
        <taxon>Colwelliaceae</taxon>
        <taxon>Thalassomonas</taxon>
    </lineage>
</organism>
<dbReference type="InterPro" id="IPR014944">
    <property type="entry name" value="Toxin_SymE-like"/>
</dbReference>
<dbReference type="GO" id="GO:0016070">
    <property type="term" value="P:RNA metabolic process"/>
    <property type="evidence" value="ECO:0007669"/>
    <property type="project" value="InterPro"/>
</dbReference>
<dbReference type="RefSeq" id="WP_044837726.1">
    <property type="nucleotide sequence ID" value="NZ_CP059733.1"/>
</dbReference>
<feature type="domain" description="Toxin SymE-like" evidence="1">
    <location>
        <begin position="43"/>
        <end position="83"/>
    </location>
</feature>
<dbReference type="KEGG" id="tvd:SG34_003780"/>
<dbReference type="Pfam" id="PF08845">
    <property type="entry name" value="SymE_toxin"/>
    <property type="match status" value="1"/>
</dbReference>
<dbReference type="GO" id="GO:0003723">
    <property type="term" value="F:RNA binding"/>
    <property type="evidence" value="ECO:0007669"/>
    <property type="project" value="InterPro"/>
</dbReference>
<sequence length="91" mass="10010">MAKYHHTSESDPAKVKYPVYRQLTVQETVCGTAAKIRGIGINYVPVKLDPCVVLRGKWLGKAGFAVGQKLCIEVNQEAIKITPKQVDVANK</sequence>
<keyword evidence="3" id="KW-1185">Reference proteome</keyword>
<evidence type="ECO:0000313" key="2">
    <source>
        <dbReference type="EMBL" id="WDE06058.1"/>
    </source>
</evidence>